<reference evidence="1" key="1">
    <citation type="submission" date="2022-01" db="EMBL/GenBank/DDBJ databases">
        <authorList>
            <person name="King R."/>
        </authorList>
    </citation>
    <scope>NUCLEOTIDE SEQUENCE</scope>
</reference>
<dbReference type="Proteomes" id="UP001153737">
    <property type="component" value="Chromosome 8"/>
</dbReference>
<proteinExistence type="predicted"/>
<dbReference type="OrthoDB" id="6781223at2759"/>
<keyword evidence="2" id="KW-1185">Reference proteome</keyword>
<evidence type="ECO:0000313" key="1">
    <source>
        <dbReference type="EMBL" id="CAG9824512.1"/>
    </source>
</evidence>
<gene>
    <name evidence="1" type="ORF">PHAECO_LOCUS11953</name>
</gene>
<reference evidence="1" key="2">
    <citation type="submission" date="2022-10" db="EMBL/GenBank/DDBJ databases">
        <authorList>
            <consortium name="ENA_rothamsted_submissions"/>
            <consortium name="culmorum"/>
            <person name="King R."/>
        </authorList>
    </citation>
    <scope>NUCLEOTIDE SEQUENCE</scope>
</reference>
<evidence type="ECO:0000313" key="2">
    <source>
        <dbReference type="Proteomes" id="UP001153737"/>
    </source>
</evidence>
<name>A0A9N9SIC5_PHACE</name>
<dbReference type="AlphaFoldDB" id="A0A9N9SIC5"/>
<protein>
    <submittedName>
        <fullName evidence="1">Uncharacterized protein</fullName>
    </submittedName>
</protein>
<accession>A0A9N9SIC5</accession>
<sequence>MFSSYKEACFRERLLWGSPLTTPVVDPIKKAELILSIQPAVQASLAAGLQAPPGNSRKIFFGGSCSLQPSCKPSLLGGRDTAGFNSRPGPGLHPKQLCLVQFWGIIADRAKFLREFRYLAEKPFYLKYGHNSTLLYADNEKDYERLRDQFKKEELPFHTYTQKKNKTHAFVVRKAMDYDPRFRKRYKRPRHQPLDAFCQNPPPGTHR</sequence>
<dbReference type="EMBL" id="OU896714">
    <property type="protein sequence ID" value="CAG9824512.1"/>
    <property type="molecule type" value="Genomic_DNA"/>
</dbReference>
<organism evidence="1 2">
    <name type="scientific">Phaedon cochleariae</name>
    <name type="common">Mustard beetle</name>
    <dbReference type="NCBI Taxonomy" id="80249"/>
    <lineage>
        <taxon>Eukaryota</taxon>
        <taxon>Metazoa</taxon>
        <taxon>Ecdysozoa</taxon>
        <taxon>Arthropoda</taxon>
        <taxon>Hexapoda</taxon>
        <taxon>Insecta</taxon>
        <taxon>Pterygota</taxon>
        <taxon>Neoptera</taxon>
        <taxon>Endopterygota</taxon>
        <taxon>Coleoptera</taxon>
        <taxon>Polyphaga</taxon>
        <taxon>Cucujiformia</taxon>
        <taxon>Chrysomeloidea</taxon>
        <taxon>Chrysomelidae</taxon>
        <taxon>Chrysomelinae</taxon>
        <taxon>Chrysomelini</taxon>
        <taxon>Phaedon</taxon>
    </lineage>
</organism>